<dbReference type="InterPro" id="IPR011991">
    <property type="entry name" value="ArsR-like_HTH"/>
</dbReference>
<proteinExistence type="predicted"/>
<evidence type="ECO:0000313" key="4">
    <source>
        <dbReference type="EMBL" id="MFC4873160.1"/>
    </source>
</evidence>
<keyword evidence="3" id="KW-0804">Transcription</keyword>
<dbReference type="RefSeq" id="WP_377065743.1">
    <property type="nucleotide sequence ID" value="NZ_JBHSJJ010000009.1"/>
</dbReference>
<accession>A0ABV9T376</accession>
<name>A0ABV9T376_9BACT</name>
<sequence length="162" mass="18684">MQQMTLNEKQKEIIEKIGVLLDSQGMQPALGRIMGMLMVVPDAEATFEEIQENLSLSKSAVSYGINILLSLNKIVYKTKPGQRKRYFRINISNWEEDMRCKFDAALGFEELINEIIAVRGNEVPEFNDVLRELQDFMCFLKREIPVLIKKYKKIKGLKEGPL</sequence>
<dbReference type="Proteomes" id="UP001595818">
    <property type="component" value="Unassembled WGS sequence"/>
</dbReference>
<keyword evidence="2" id="KW-0238">DNA-binding</keyword>
<dbReference type="PANTHER" id="PTHR38465">
    <property type="entry name" value="HTH-TYPE TRANSCRIPTIONAL REGULATOR MJ1563-RELATED"/>
    <property type="match status" value="1"/>
</dbReference>
<dbReference type="SUPFAM" id="SSF46785">
    <property type="entry name" value="Winged helix' DNA-binding domain"/>
    <property type="match status" value="1"/>
</dbReference>
<keyword evidence="1" id="KW-0805">Transcription regulation</keyword>
<dbReference type="InterPro" id="IPR052362">
    <property type="entry name" value="HTH-GbsR_regulator"/>
</dbReference>
<evidence type="ECO:0000256" key="2">
    <source>
        <dbReference type="ARBA" id="ARBA00023125"/>
    </source>
</evidence>
<evidence type="ECO:0000313" key="5">
    <source>
        <dbReference type="Proteomes" id="UP001595818"/>
    </source>
</evidence>
<dbReference type="Gene3D" id="1.10.10.10">
    <property type="entry name" value="Winged helix-like DNA-binding domain superfamily/Winged helix DNA-binding domain"/>
    <property type="match status" value="1"/>
</dbReference>
<reference evidence="5" key="1">
    <citation type="journal article" date="2019" name="Int. J. Syst. Evol. Microbiol.">
        <title>The Global Catalogue of Microorganisms (GCM) 10K type strain sequencing project: providing services to taxonomists for standard genome sequencing and annotation.</title>
        <authorList>
            <consortium name="The Broad Institute Genomics Platform"/>
            <consortium name="The Broad Institute Genome Sequencing Center for Infectious Disease"/>
            <person name="Wu L."/>
            <person name="Ma J."/>
        </authorList>
    </citation>
    <scope>NUCLEOTIDE SEQUENCE [LARGE SCALE GENOMIC DNA]</scope>
    <source>
        <strain evidence="5">CGMCC 4.7466</strain>
    </source>
</reference>
<dbReference type="EMBL" id="JBHSJJ010000009">
    <property type="protein sequence ID" value="MFC4873160.1"/>
    <property type="molecule type" value="Genomic_DNA"/>
</dbReference>
<evidence type="ECO:0000256" key="3">
    <source>
        <dbReference type="ARBA" id="ARBA00023163"/>
    </source>
</evidence>
<dbReference type="PANTHER" id="PTHR38465:SF1">
    <property type="entry name" value="HTH-TYPE TRANSCRIPTIONAL REGULATOR MJ1563-RELATED"/>
    <property type="match status" value="1"/>
</dbReference>
<gene>
    <name evidence="4" type="ORF">ACFPFU_15785</name>
</gene>
<dbReference type="InterPro" id="IPR036390">
    <property type="entry name" value="WH_DNA-bd_sf"/>
</dbReference>
<dbReference type="CDD" id="cd00090">
    <property type="entry name" value="HTH_ARSR"/>
    <property type="match status" value="1"/>
</dbReference>
<dbReference type="InterPro" id="IPR036388">
    <property type="entry name" value="WH-like_DNA-bd_sf"/>
</dbReference>
<comment type="caution">
    <text evidence="4">The sequence shown here is derived from an EMBL/GenBank/DDBJ whole genome shotgun (WGS) entry which is preliminary data.</text>
</comment>
<organism evidence="4 5">
    <name type="scientific">Negadavirga shengliensis</name>
    <dbReference type="NCBI Taxonomy" id="1389218"/>
    <lineage>
        <taxon>Bacteria</taxon>
        <taxon>Pseudomonadati</taxon>
        <taxon>Bacteroidota</taxon>
        <taxon>Cytophagia</taxon>
        <taxon>Cytophagales</taxon>
        <taxon>Cyclobacteriaceae</taxon>
        <taxon>Negadavirga</taxon>
    </lineage>
</organism>
<keyword evidence="5" id="KW-1185">Reference proteome</keyword>
<protein>
    <submittedName>
        <fullName evidence="4">GbsR/MarR family transcriptional regulator</fullName>
    </submittedName>
</protein>
<evidence type="ECO:0000256" key="1">
    <source>
        <dbReference type="ARBA" id="ARBA00023015"/>
    </source>
</evidence>